<dbReference type="PANTHER" id="PTHR22726">
    <property type="entry name" value="METALLOENDOPEPTIDASE OMA1"/>
    <property type="match status" value="1"/>
</dbReference>
<evidence type="ECO:0000256" key="3">
    <source>
        <dbReference type="ARBA" id="ARBA00022801"/>
    </source>
</evidence>
<organism evidence="9 10">
    <name type="scientific">Thiobaca trueperi</name>
    <dbReference type="NCBI Taxonomy" id="127458"/>
    <lineage>
        <taxon>Bacteria</taxon>
        <taxon>Pseudomonadati</taxon>
        <taxon>Pseudomonadota</taxon>
        <taxon>Gammaproteobacteria</taxon>
        <taxon>Chromatiales</taxon>
        <taxon>Chromatiaceae</taxon>
        <taxon>Thiobaca</taxon>
    </lineage>
</organism>
<evidence type="ECO:0000256" key="7">
    <source>
        <dbReference type="SAM" id="SignalP"/>
    </source>
</evidence>
<dbReference type="CDD" id="cd07331">
    <property type="entry name" value="M48C_Oma1_like"/>
    <property type="match status" value="1"/>
</dbReference>
<accession>A0A4R3N9E2</accession>
<keyword evidence="10" id="KW-1185">Reference proteome</keyword>
<protein>
    <submittedName>
        <fullName evidence="9">Peptidase M48-like protein</fullName>
    </submittedName>
</protein>
<feature type="domain" description="Peptidase M48" evidence="8">
    <location>
        <begin position="59"/>
        <end position="246"/>
    </location>
</feature>
<dbReference type="GO" id="GO:0016020">
    <property type="term" value="C:membrane"/>
    <property type="evidence" value="ECO:0007669"/>
    <property type="project" value="TreeGrafter"/>
</dbReference>
<keyword evidence="7" id="KW-0732">Signal</keyword>
<evidence type="ECO:0000313" key="10">
    <source>
        <dbReference type="Proteomes" id="UP000295717"/>
    </source>
</evidence>
<proteinExistence type="inferred from homology"/>
<dbReference type="Pfam" id="PF01435">
    <property type="entry name" value="Peptidase_M48"/>
    <property type="match status" value="1"/>
</dbReference>
<dbReference type="InterPro" id="IPR051156">
    <property type="entry name" value="Mito/Outer_Membr_Metalloprot"/>
</dbReference>
<dbReference type="Gene3D" id="3.30.2010.10">
    <property type="entry name" value="Metalloproteases ('zincins'), catalytic domain"/>
    <property type="match status" value="1"/>
</dbReference>
<evidence type="ECO:0000256" key="5">
    <source>
        <dbReference type="ARBA" id="ARBA00023049"/>
    </source>
</evidence>
<gene>
    <name evidence="9" type="ORF">EDC35_10154</name>
</gene>
<dbReference type="Proteomes" id="UP000295717">
    <property type="component" value="Unassembled WGS sequence"/>
</dbReference>
<dbReference type="PANTHER" id="PTHR22726:SF24">
    <property type="entry name" value="M48 FAMILY METALLOPEPTIDASE"/>
    <property type="match status" value="1"/>
</dbReference>
<keyword evidence="1 6" id="KW-0645">Protease</keyword>
<keyword evidence="3 6" id="KW-0378">Hydrolase</keyword>
<feature type="chain" id="PRO_5020329908" evidence="7">
    <location>
        <begin position="23"/>
        <end position="260"/>
    </location>
</feature>
<dbReference type="GO" id="GO:0051603">
    <property type="term" value="P:proteolysis involved in protein catabolic process"/>
    <property type="evidence" value="ECO:0007669"/>
    <property type="project" value="TreeGrafter"/>
</dbReference>
<evidence type="ECO:0000256" key="6">
    <source>
        <dbReference type="RuleBase" id="RU003983"/>
    </source>
</evidence>
<evidence type="ECO:0000259" key="8">
    <source>
        <dbReference type="Pfam" id="PF01435"/>
    </source>
</evidence>
<dbReference type="InterPro" id="IPR001915">
    <property type="entry name" value="Peptidase_M48"/>
</dbReference>
<dbReference type="PROSITE" id="PS51257">
    <property type="entry name" value="PROKAR_LIPOPROTEIN"/>
    <property type="match status" value="1"/>
</dbReference>
<keyword evidence="5 6" id="KW-0482">Metalloprotease</keyword>
<evidence type="ECO:0000256" key="2">
    <source>
        <dbReference type="ARBA" id="ARBA00022723"/>
    </source>
</evidence>
<dbReference type="RefSeq" id="WP_132974852.1">
    <property type="nucleotide sequence ID" value="NZ_SMAO01000001.1"/>
</dbReference>
<comment type="similarity">
    <text evidence="6">Belongs to the peptidase M48 family.</text>
</comment>
<keyword evidence="2" id="KW-0479">Metal-binding</keyword>
<feature type="signal peptide" evidence="7">
    <location>
        <begin position="1"/>
        <end position="22"/>
    </location>
</feature>
<evidence type="ECO:0000256" key="4">
    <source>
        <dbReference type="ARBA" id="ARBA00022833"/>
    </source>
</evidence>
<dbReference type="EMBL" id="SMAO01000001">
    <property type="protein sequence ID" value="TCT23743.1"/>
    <property type="molecule type" value="Genomic_DNA"/>
</dbReference>
<name>A0A4R3N9E2_9GAMM</name>
<dbReference type="GO" id="GO:0046872">
    <property type="term" value="F:metal ion binding"/>
    <property type="evidence" value="ECO:0007669"/>
    <property type="project" value="UniProtKB-KW"/>
</dbReference>
<comment type="caution">
    <text evidence="9">The sequence shown here is derived from an EMBL/GenBank/DDBJ whole genome shotgun (WGS) entry which is preliminary data.</text>
</comment>
<comment type="cofactor">
    <cofactor evidence="6">
        <name>Zn(2+)</name>
        <dbReference type="ChEBI" id="CHEBI:29105"/>
    </cofactor>
    <text evidence="6">Binds 1 zinc ion per subunit.</text>
</comment>
<reference evidence="9 10" key="1">
    <citation type="submission" date="2019-03" db="EMBL/GenBank/DDBJ databases">
        <title>Genomic Encyclopedia of Type Strains, Phase IV (KMG-IV): sequencing the most valuable type-strain genomes for metagenomic binning, comparative biology and taxonomic classification.</title>
        <authorList>
            <person name="Goeker M."/>
        </authorList>
    </citation>
    <scope>NUCLEOTIDE SEQUENCE [LARGE SCALE GENOMIC DNA]</scope>
    <source>
        <strain evidence="9 10">DSM 13587</strain>
    </source>
</reference>
<dbReference type="OrthoDB" id="9810445at2"/>
<keyword evidence="4 6" id="KW-0862">Zinc</keyword>
<dbReference type="AlphaFoldDB" id="A0A4R3N9E2"/>
<evidence type="ECO:0000313" key="9">
    <source>
        <dbReference type="EMBL" id="TCT23743.1"/>
    </source>
</evidence>
<sequence>MPDRFRLLLTLLLMVLAGCATAPETGRSQLLLIDTAEEAQLGFKSFEQIKRETPVARNPAEAKRLQEVGERIAAVVNLPHAQWEFVLFESDQPNAFALPGGKIGVYTGILPLTKTDAGLATVLAHEIAHATARHGAERMSQGLLVQVGGVALSTALGGQSAVSQELATQAYGLTTQLGVMLPYSRVQELEADRIGLLYMARAGYDPAEAIGFWQRFQVYSQSRGGQGLEFLSTHPLDDTRIAQIQRFLPQAQAEYARARR</sequence>
<evidence type="ECO:0000256" key="1">
    <source>
        <dbReference type="ARBA" id="ARBA00022670"/>
    </source>
</evidence>
<dbReference type="GO" id="GO:0004222">
    <property type="term" value="F:metalloendopeptidase activity"/>
    <property type="evidence" value="ECO:0007669"/>
    <property type="project" value="InterPro"/>
</dbReference>